<dbReference type="InterPro" id="IPR044827">
    <property type="entry name" value="GBF-like"/>
</dbReference>
<feature type="compositionally biased region" description="Pro residues" evidence="8">
    <location>
        <begin position="47"/>
        <end position="63"/>
    </location>
</feature>
<organism evidence="10 11">
    <name type="scientific">Morus notabilis</name>
    <dbReference type="NCBI Taxonomy" id="981085"/>
    <lineage>
        <taxon>Eukaryota</taxon>
        <taxon>Viridiplantae</taxon>
        <taxon>Streptophyta</taxon>
        <taxon>Embryophyta</taxon>
        <taxon>Tracheophyta</taxon>
        <taxon>Spermatophyta</taxon>
        <taxon>Magnoliopsida</taxon>
        <taxon>eudicotyledons</taxon>
        <taxon>Gunneridae</taxon>
        <taxon>Pentapetalae</taxon>
        <taxon>rosids</taxon>
        <taxon>fabids</taxon>
        <taxon>Rosales</taxon>
        <taxon>Moraceae</taxon>
        <taxon>Moreae</taxon>
        <taxon>Morus</taxon>
    </lineage>
</organism>
<evidence type="ECO:0000313" key="10">
    <source>
        <dbReference type="EMBL" id="EXC02957.1"/>
    </source>
</evidence>
<dbReference type="GO" id="GO:0003700">
    <property type="term" value="F:DNA-binding transcription factor activity"/>
    <property type="evidence" value="ECO:0007669"/>
    <property type="project" value="InterPro"/>
</dbReference>
<accession>W9RY97</accession>
<dbReference type="Pfam" id="PF00170">
    <property type="entry name" value="bZIP_1"/>
    <property type="match status" value="1"/>
</dbReference>
<evidence type="ECO:0000256" key="1">
    <source>
        <dbReference type="ARBA" id="ARBA00004123"/>
    </source>
</evidence>
<proteinExistence type="inferred from homology"/>
<evidence type="ECO:0000256" key="2">
    <source>
        <dbReference type="ARBA" id="ARBA00007163"/>
    </source>
</evidence>
<evidence type="ECO:0000259" key="9">
    <source>
        <dbReference type="PROSITE" id="PS50217"/>
    </source>
</evidence>
<dbReference type="SMART" id="SM00338">
    <property type="entry name" value="BRLZ"/>
    <property type="match status" value="1"/>
</dbReference>
<evidence type="ECO:0000256" key="7">
    <source>
        <dbReference type="SAM" id="Coils"/>
    </source>
</evidence>
<feature type="coiled-coil region" evidence="7">
    <location>
        <begin position="235"/>
        <end position="309"/>
    </location>
</feature>
<reference evidence="11" key="1">
    <citation type="submission" date="2013-01" db="EMBL/GenBank/DDBJ databases">
        <title>Draft Genome Sequence of a Mulberry Tree, Morus notabilis C.K. Schneid.</title>
        <authorList>
            <person name="He N."/>
            <person name="Zhao S."/>
        </authorList>
    </citation>
    <scope>NUCLEOTIDE SEQUENCE</scope>
</reference>
<dbReference type="EMBL" id="KE345372">
    <property type="protein sequence ID" value="EXC02957.1"/>
    <property type="molecule type" value="Genomic_DNA"/>
</dbReference>
<dbReference type="AlphaFoldDB" id="W9RY97"/>
<feature type="region of interest" description="Disordered" evidence="8">
    <location>
        <begin position="44"/>
        <end position="64"/>
    </location>
</feature>
<dbReference type="GO" id="GO:0005634">
    <property type="term" value="C:nucleus"/>
    <property type="evidence" value="ECO:0007669"/>
    <property type="project" value="UniProtKB-SubCell"/>
</dbReference>
<evidence type="ECO:0000256" key="5">
    <source>
        <dbReference type="ARBA" id="ARBA00023163"/>
    </source>
</evidence>
<feature type="compositionally biased region" description="Polar residues" evidence="8">
    <location>
        <begin position="320"/>
        <end position="348"/>
    </location>
</feature>
<dbReference type="PROSITE" id="PS50217">
    <property type="entry name" value="BZIP"/>
    <property type="match status" value="1"/>
</dbReference>
<dbReference type="InterPro" id="IPR004827">
    <property type="entry name" value="bZIP"/>
</dbReference>
<comment type="subcellular location">
    <subcellularLocation>
        <location evidence="1">Nucleus</location>
    </subcellularLocation>
</comment>
<dbReference type="PANTHER" id="PTHR45967">
    <property type="entry name" value="G-BOX-BINDING FACTOR 3-RELATED"/>
    <property type="match status" value="1"/>
</dbReference>
<feature type="region of interest" description="Disordered" evidence="8">
    <location>
        <begin position="119"/>
        <end position="173"/>
    </location>
</feature>
<dbReference type="InterPro" id="IPR046347">
    <property type="entry name" value="bZIP_sf"/>
</dbReference>
<dbReference type="eggNOG" id="ENOG502QRCN">
    <property type="taxonomic scope" value="Eukaryota"/>
</dbReference>
<keyword evidence="11" id="KW-1185">Reference proteome</keyword>
<sequence length="382" mass="42028">MKFRHVANVQQLSGTDDLGQSGYHSSTTFTCAFDTIHFRENTYRAPPHAPARAPPILPPPSPPSLYSILAPSEITPNQRFSLQFPRKRKQTLENSSQALKSFKSLEQMEQGLAKKLKGSDGLPIQVGCDNPQSDVSQSLERDVDGMTDGSNGSSDADKFQMNNGAESKQSSDIDVKAYTQVNSSIEEKVNETSTDLSDNTMLPVFIGYVGSQCEKAGNTPTCATSSGIGFPSDALALALDERQLKRERRKQANRESAKKSRLRKQAEYEELLTRWESLNAENAALKCELEQLKGDSGKLRHENAALMEKLEVRGLAQKGETVSSNVEADLTLRNNTEKVPNNSITLNRNVKPDRNTHESSNSETKLHQLLGSSSRTDTVAAR</sequence>
<evidence type="ECO:0000256" key="3">
    <source>
        <dbReference type="ARBA" id="ARBA00023015"/>
    </source>
</evidence>
<dbReference type="Gene3D" id="1.20.5.170">
    <property type="match status" value="1"/>
</dbReference>
<dbReference type="Proteomes" id="UP000030645">
    <property type="component" value="Unassembled WGS sequence"/>
</dbReference>
<feature type="domain" description="BZIP" evidence="9">
    <location>
        <begin position="243"/>
        <end position="306"/>
    </location>
</feature>
<dbReference type="GO" id="GO:0043565">
    <property type="term" value="F:sequence-specific DNA binding"/>
    <property type="evidence" value="ECO:0007669"/>
    <property type="project" value="InterPro"/>
</dbReference>
<evidence type="ECO:0000256" key="4">
    <source>
        <dbReference type="ARBA" id="ARBA00023125"/>
    </source>
</evidence>
<feature type="region of interest" description="Disordered" evidence="8">
    <location>
        <begin position="319"/>
        <end position="382"/>
    </location>
</feature>
<keyword evidence="5" id="KW-0804">Transcription</keyword>
<gene>
    <name evidence="10" type="ORF">L484_012084</name>
</gene>
<evidence type="ECO:0000256" key="6">
    <source>
        <dbReference type="ARBA" id="ARBA00023242"/>
    </source>
</evidence>
<dbReference type="STRING" id="981085.W9RY97"/>
<comment type="similarity">
    <text evidence="2">Belongs to the bZIP family.</text>
</comment>
<keyword evidence="4" id="KW-0238">DNA-binding</keyword>
<feature type="compositionally biased region" description="Polar residues" evidence="8">
    <location>
        <begin position="148"/>
        <end position="168"/>
    </location>
</feature>
<feature type="compositionally biased region" description="Polar residues" evidence="8">
    <location>
        <begin position="370"/>
        <end position="382"/>
    </location>
</feature>
<dbReference type="PROSITE" id="PS00036">
    <property type="entry name" value="BZIP_BASIC"/>
    <property type="match status" value="1"/>
</dbReference>
<dbReference type="CDD" id="cd14702">
    <property type="entry name" value="bZIP_plant_GBF1"/>
    <property type="match status" value="1"/>
</dbReference>
<protein>
    <submittedName>
        <fullName evidence="10">G-box-binding factor 3</fullName>
    </submittedName>
</protein>
<keyword evidence="6" id="KW-0539">Nucleus</keyword>
<keyword evidence="7" id="KW-0175">Coiled coil</keyword>
<name>W9RY97_9ROSA</name>
<evidence type="ECO:0000313" key="11">
    <source>
        <dbReference type="Proteomes" id="UP000030645"/>
    </source>
</evidence>
<dbReference type="PANTHER" id="PTHR45967:SF38">
    <property type="entry name" value="G-BOX-BINDING FACTOR 2"/>
    <property type="match status" value="1"/>
</dbReference>
<dbReference type="SUPFAM" id="SSF57959">
    <property type="entry name" value="Leucine zipper domain"/>
    <property type="match status" value="1"/>
</dbReference>
<keyword evidence="3" id="KW-0805">Transcription regulation</keyword>
<evidence type="ECO:0000256" key="8">
    <source>
        <dbReference type="SAM" id="MobiDB-lite"/>
    </source>
</evidence>
<dbReference type="InterPro" id="IPR045314">
    <property type="entry name" value="bZIP_plant_GBF1"/>
</dbReference>